<comment type="caution">
    <text evidence="1">The sequence shown here is derived from an EMBL/GenBank/DDBJ whole genome shotgun (WGS) entry which is preliminary data.</text>
</comment>
<organism evidence="1 2">
    <name type="scientific">Candidatus Methylobacter favarea</name>
    <dbReference type="NCBI Taxonomy" id="2707345"/>
    <lineage>
        <taxon>Bacteria</taxon>
        <taxon>Pseudomonadati</taxon>
        <taxon>Pseudomonadota</taxon>
        <taxon>Gammaproteobacteria</taxon>
        <taxon>Methylococcales</taxon>
        <taxon>Methylococcaceae</taxon>
        <taxon>Methylobacter</taxon>
    </lineage>
</organism>
<reference evidence="1 2" key="1">
    <citation type="submission" date="2020-02" db="EMBL/GenBank/DDBJ databases">
        <authorList>
            <person name="Hogendoorn C."/>
        </authorList>
    </citation>
    <scope>NUCLEOTIDE SEQUENCE [LARGE SCALE GENOMIC DNA]</scope>
    <source>
        <strain evidence="1">METHB21</strain>
    </source>
</reference>
<dbReference type="Proteomes" id="UP000494216">
    <property type="component" value="Unassembled WGS sequence"/>
</dbReference>
<name>A0A8S0WHQ0_9GAMM</name>
<gene>
    <name evidence="1" type="ORF">METHB2_160048</name>
</gene>
<proteinExistence type="predicted"/>
<evidence type="ECO:0000313" key="2">
    <source>
        <dbReference type="Proteomes" id="UP000494216"/>
    </source>
</evidence>
<keyword evidence="2" id="KW-1185">Reference proteome</keyword>
<dbReference type="EMBL" id="CADCXN010000043">
    <property type="protein sequence ID" value="CAA9889981.1"/>
    <property type="molecule type" value="Genomic_DNA"/>
</dbReference>
<protein>
    <submittedName>
        <fullName evidence="1">Uncharacterized protein</fullName>
    </submittedName>
</protein>
<evidence type="ECO:0000313" key="1">
    <source>
        <dbReference type="EMBL" id="CAA9889981.1"/>
    </source>
</evidence>
<sequence length="49" mass="5956">MFLYPICVIVIRFLFYLVRKLGNIGKKEHWRGLRGWKVRELSGKLAFFR</sequence>
<dbReference type="AlphaFoldDB" id="A0A8S0WHQ0"/>
<accession>A0A8S0WHQ0</accession>